<evidence type="ECO:0000313" key="27">
    <source>
        <dbReference type="Proteomes" id="UP001347796"/>
    </source>
</evidence>
<dbReference type="GO" id="GO:0046872">
    <property type="term" value="F:metal ion binding"/>
    <property type="evidence" value="ECO:0007669"/>
    <property type="project" value="UniProtKB-KW"/>
</dbReference>
<dbReference type="PANTHER" id="PTHR16222:SF24">
    <property type="entry name" value="ADP-RIBOSYLHYDROLASE ARH3"/>
    <property type="match status" value="1"/>
</dbReference>
<dbReference type="Pfam" id="PF03747">
    <property type="entry name" value="ADP_ribosyl_GH"/>
    <property type="match status" value="1"/>
</dbReference>
<evidence type="ECO:0000256" key="10">
    <source>
        <dbReference type="ARBA" id="ARBA00022723"/>
    </source>
</evidence>
<evidence type="ECO:0000256" key="15">
    <source>
        <dbReference type="ARBA" id="ARBA00023204"/>
    </source>
</evidence>
<keyword evidence="14" id="KW-0496">Mitochondrion</keyword>
<dbReference type="GO" id="GO:0004649">
    <property type="term" value="F:poly(ADP-ribose) glycohydrolase activity"/>
    <property type="evidence" value="ECO:0007669"/>
    <property type="project" value="UniProtKB-EC"/>
</dbReference>
<evidence type="ECO:0000256" key="17">
    <source>
        <dbReference type="ARBA" id="ARBA00041057"/>
    </source>
</evidence>
<dbReference type="GO" id="GO:0005694">
    <property type="term" value="C:chromosome"/>
    <property type="evidence" value="ECO:0007669"/>
    <property type="project" value="UniProtKB-SubCell"/>
</dbReference>
<evidence type="ECO:0000256" key="1">
    <source>
        <dbReference type="ARBA" id="ARBA00004123"/>
    </source>
</evidence>
<keyword evidence="9" id="KW-0963">Cytoplasm</keyword>
<dbReference type="InterPro" id="IPR036705">
    <property type="entry name" value="Ribosyl_crysJ1_sf"/>
</dbReference>
<evidence type="ECO:0000256" key="16">
    <source>
        <dbReference type="ARBA" id="ARBA00023242"/>
    </source>
</evidence>
<evidence type="ECO:0000256" key="8">
    <source>
        <dbReference type="ARBA" id="ARBA00022454"/>
    </source>
</evidence>
<evidence type="ECO:0000256" key="12">
    <source>
        <dbReference type="ARBA" id="ARBA00022801"/>
    </source>
</evidence>
<dbReference type="FunFam" id="1.10.4080.10:FF:000001">
    <property type="entry name" value="ADP-ribose glycohydrolase ARH3"/>
    <property type="match status" value="1"/>
</dbReference>
<dbReference type="GO" id="GO:0005634">
    <property type="term" value="C:nucleus"/>
    <property type="evidence" value="ECO:0007669"/>
    <property type="project" value="UniProtKB-SubCell"/>
</dbReference>
<dbReference type="GO" id="GO:0006281">
    <property type="term" value="P:DNA repair"/>
    <property type="evidence" value="ECO:0007669"/>
    <property type="project" value="UniProtKB-KW"/>
</dbReference>
<organism evidence="26 27">
    <name type="scientific">Patella caerulea</name>
    <name type="common">Rayed Mediterranean limpet</name>
    <dbReference type="NCBI Taxonomy" id="87958"/>
    <lineage>
        <taxon>Eukaryota</taxon>
        <taxon>Metazoa</taxon>
        <taxon>Spiralia</taxon>
        <taxon>Lophotrochozoa</taxon>
        <taxon>Mollusca</taxon>
        <taxon>Gastropoda</taxon>
        <taxon>Patellogastropoda</taxon>
        <taxon>Patelloidea</taxon>
        <taxon>Patellidae</taxon>
        <taxon>Patella</taxon>
    </lineage>
</organism>
<comment type="catalytic activity">
    <reaction evidence="24">
        <text>alpha-NAD(+) + H2O = ADP-D-ribose + nicotinamide + H(+)</text>
        <dbReference type="Rhea" id="RHEA:68792"/>
        <dbReference type="ChEBI" id="CHEBI:15377"/>
        <dbReference type="ChEBI" id="CHEBI:15378"/>
        <dbReference type="ChEBI" id="CHEBI:17154"/>
        <dbReference type="ChEBI" id="CHEBI:57967"/>
        <dbReference type="ChEBI" id="CHEBI:77017"/>
    </reaction>
</comment>
<dbReference type="Proteomes" id="UP001347796">
    <property type="component" value="Unassembled WGS sequence"/>
</dbReference>
<evidence type="ECO:0000256" key="5">
    <source>
        <dbReference type="ARBA" id="ARBA00010702"/>
    </source>
</evidence>
<keyword evidence="27" id="KW-1185">Reference proteome</keyword>
<evidence type="ECO:0000256" key="21">
    <source>
        <dbReference type="ARBA" id="ARBA00042850"/>
    </source>
</evidence>
<keyword evidence="11" id="KW-0227">DNA damage</keyword>
<evidence type="ECO:0000256" key="20">
    <source>
        <dbReference type="ARBA" id="ARBA00042722"/>
    </source>
</evidence>
<dbReference type="GO" id="GO:0140290">
    <property type="term" value="P:peptidyl-serine ADP-deribosylation"/>
    <property type="evidence" value="ECO:0007669"/>
    <property type="project" value="UniProtKB-ARBA"/>
</dbReference>
<protein>
    <recommendedName>
        <fullName evidence="17">ADP-ribosylhydrolase ARH3</fullName>
        <ecNumber evidence="7">3.2.1.143</ecNumber>
    </recommendedName>
    <alternativeName>
        <fullName evidence="18">ADP-ribose glycohydrolase ARH3</fullName>
    </alternativeName>
    <alternativeName>
        <fullName evidence="19">ADP-ribosylhydrolase 3</fullName>
    </alternativeName>
    <alternativeName>
        <fullName evidence="22">O-acetyl-ADP-ribose deacetylase ARH3</fullName>
    </alternativeName>
    <alternativeName>
        <fullName evidence="23">Poly(ADP-ribose) glycohydrolase ARH3</fullName>
    </alternativeName>
    <alternativeName>
        <fullName evidence="21">[Protein ADP-ribosylarginine] hydrolase-like protein 2</fullName>
    </alternativeName>
    <alternativeName>
        <fullName evidence="20">[Protein ADP-ribosylserine] hydrolase</fullName>
    </alternativeName>
</protein>
<sequence length="367" mass="40603">MSKLLSRFQGSLVGAVLGDCIGAVYELGGEITLSEILNTIYSIEASGGTDNKGKQEEILYSYTDDTAMARSVAGSLIKHKGFQLKDMVKRFTSEYKSEPDRGYGGNVTTVFQLLDNPELEDLYEPARKQFDGQGSFGNGGSMRIVPAALFSYNKDHSYVQTLTRQITEITHSHEQAIQGAILQCLAVHLALHADNTTPLDTDLFVDNLKTYMNKLEEEELKKPKVLTPTKKRTTRSSEKRDKPYCYKLDKIKEYLNQEKEVTVQELIDVLGNDISALGSVPAAVFSFLRSSKPMTGELKDRNSFEKTIIYAISLNGDTDTIATMAGAIAGAYYGIEAVPKSWQTCCEGVTDAIQYANQLEEFVSKSK</sequence>
<evidence type="ECO:0000256" key="18">
    <source>
        <dbReference type="ARBA" id="ARBA00042398"/>
    </source>
</evidence>
<keyword evidence="15" id="KW-0234">DNA repair</keyword>
<feature type="binding site" evidence="25">
    <location>
        <position position="65"/>
    </location>
    <ligand>
        <name>Mg(2+)</name>
        <dbReference type="ChEBI" id="CHEBI:18420"/>
        <label>1</label>
    </ligand>
</feature>
<evidence type="ECO:0000256" key="24">
    <source>
        <dbReference type="ARBA" id="ARBA00049015"/>
    </source>
</evidence>
<keyword evidence="10 25" id="KW-0479">Metal-binding</keyword>
<dbReference type="EMBL" id="JAZGQO010000011">
    <property type="protein sequence ID" value="KAK6174534.1"/>
    <property type="molecule type" value="Genomic_DNA"/>
</dbReference>
<evidence type="ECO:0000256" key="6">
    <source>
        <dbReference type="ARBA" id="ARBA00011245"/>
    </source>
</evidence>
<comment type="subcellular location">
    <subcellularLocation>
        <location evidence="2">Chromosome</location>
    </subcellularLocation>
    <subcellularLocation>
        <location evidence="4">Cytoplasm</location>
    </subcellularLocation>
    <subcellularLocation>
        <location evidence="3">Mitochondrion matrix</location>
    </subcellularLocation>
    <subcellularLocation>
        <location evidence="1">Nucleus</location>
    </subcellularLocation>
</comment>
<comment type="cofactor">
    <cofactor evidence="25">
        <name>Mg(2+)</name>
        <dbReference type="ChEBI" id="CHEBI:18420"/>
    </cofactor>
    <text evidence="25">Binds 2 magnesium ions per subunit.</text>
</comment>
<keyword evidence="13 25" id="KW-0460">Magnesium</keyword>
<evidence type="ECO:0000256" key="11">
    <source>
        <dbReference type="ARBA" id="ARBA00022763"/>
    </source>
</evidence>
<feature type="binding site" evidence="25">
    <location>
        <position position="319"/>
    </location>
    <ligand>
        <name>Mg(2+)</name>
        <dbReference type="ChEBI" id="CHEBI:18420"/>
        <label>1</label>
    </ligand>
</feature>
<evidence type="ECO:0000256" key="22">
    <source>
        <dbReference type="ARBA" id="ARBA00043187"/>
    </source>
</evidence>
<feature type="binding site" evidence="25">
    <location>
        <position position="320"/>
    </location>
    <ligand>
        <name>Mg(2+)</name>
        <dbReference type="ChEBI" id="CHEBI:18420"/>
        <label>1</label>
    </ligand>
</feature>
<feature type="binding site" evidence="25">
    <location>
        <position position="64"/>
    </location>
    <ligand>
        <name>Mg(2+)</name>
        <dbReference type="ChEBI" id="CHEBI:18420"/>
        <label>1</label>
    </ligand>
</feature>
<dbReference type="PANTHER" id="PTHR16222">
    <property type="entry name" value="ADP-RIBOSYLGLYCOHYDROLASE"/>
    <property type="match status" value="1"/>
</dbReference>
<evidence type="ECO:0000256" key="7">
    <source>
        <dbReference type="ARBA" id="ARBA00012255"/>
    </source>
</evidence>
<gene>
    <name evidence="26" type="ORF">SNE40_017791</name>
</gene>
<evidence type="ECO:0000256" key="2">
    <source>
        <dbReference type="ARBA" id="ARBA00004286"/>
    </source>
</evidence>
<evidence type="ECO:0000256" key="23">
    <source>
        <dbReference type="ARBA" id="ARBA00043193"/>
    </source>
</evidence>
<name>A0AAN8JEI4_PATCE</name>
<dbReference type="Gene3D" id="1.10.4080.10">
    <property type="entry name" value="ADP-ribosylation/Crystallin J1"/>
    <property type="match status" value="1"/>
</dbReference>
<dbReference type="InterPro" id="IPR005502">
    <property type="entry name" value="Ribosyl_crysJ1"/>
</dbReference>
<evidence type="ECO:0000256" key="25">
    <source>
        <dbReference type="PIRSR" id="PIRSR605502-1"/>
    </source>
</evidence>
<proteinExistence type="inferred from homology"/>
<feature type="binding site" evidence="25">
    <location>
        <position position="317"/>
    </location>
    <ligand>
        <name>Mg(2+)</name>
        <dbReference type="ChEBI" id="CHEBI:18420"/>
        <label>1</label>
    </ligand>
</feature>
<keyword evidence="8" id="KW-0158">Chromosome</keyword>
<evidence type="ECO:0000256" key="14">
    <source>
        <dbReference type="ARBA" id="ARBA00023128"/>
    </source>
</evidence>
<reference evidence="26 27" key="1">
    <citation type="submission" date="2024-01" db="EMBL/GenBank/DDBJ databases">
        <title>The genome of the rayed Mediterranean limpet Patella caerulea (Linnaeus, 1758).</title>
        <authorList>
            <person name="Anh-Thu Weber A."/>
            <person name="Halstead-Nussloch G."/>
        </authorList>
    </citation>
    <scope>NUCLEOTIDE SEQUENCE [LARGE SCALE GENOMIC DNA]</scope>
    <source>
        <strain evidence="26">AATW-2023a</strain>
        <tissue evidence="26">Whole specimen</tissue>
    </source>
</reference>
<dbReference type="EC" id="3.2.1.143" evidence="7"/>
<comment type="subunit">
    <text evidence="6">Monomer.</text>
</comment>
<accession>A0AAN8JEI4</accession>
<dbReference type="AlphaFoldDB" id="A0AAN8JEI4"/>
<keyword evidence="12" id="KW-0378">Hydrolase</keyword>
<keyword evidence="16" id="KW-0539">Nucleus</keyword>
<evidence type="ECO:0000256" key="3">
    <source>
        <dbReference type="ARBA" id="ARBA00004305"/>
    </source>
</evidence>
<comment type="similarity">
    <text evidence="5">Belongs to the ADP-ribosylglycohydrolase family.</text>
</comment>
<evidence type="ECO:0000256" key="19">
    <source>
        <dbReference type="ARBA" id="ARBA00042471"/>
    </source>
</evidence>
<evidence type="ECO:0000313" key="26">
    <source>
        <dbReference type="EMBL" id="KAK6174534.1"/>
    </source>
</evidence>
<dbReference type="SUPFAM" id="SSF101478">
    <property type="entry name" value="ADP-ribosylglycohydrolase"/>
    <property type="match status" value="1"/>
</dbReference>
<comment type="caution">
    <text evidence="26">The sequence shown here is derived from an EMBL/GenBank/DDBJ whole genome shotgun (WGS) entry which is preliminary data.</text>
</comment>
<feature type="binding site" evidence="25">
    <location>
        <position position="63"/>
    </location>
    <ligand>
        <name>Mg(2+)</name>
        <dbReference type="ChEBI" id="CHEBI:18420"/>
        <label>1</label>
    </ligand>
</feature>
<evidence type="ECO:0000256" key="9">
    <source>
        <dbReference type="ARBA" id="ARBA00022490"/>
    </source>
</evidence>
<evidence type="ECO:0000256" key="4">
    <source>
        <dbReference type="ARBA" id="ARBA00004496"/>
    </source>
</evidence>
<dbReference type="InterPro" id="IPR050792">
    <property type="entry name" value="ADP-ribosylglycohydrolase"/>
</dbReference>
<dbReference type="GO" id="GO:0005759">
    <property type="term" value="C:mitochondrial matrix"/>
    <property type="evidence" value="ECO:0007669"/>
    <property type="project" value="UniProtKB-SubCell"/>
</dbReference>
<evidence type="ECO:0000256" key="13">
    <source>
        <dbReference type="ARBA" id="ARBA00022842"/>
    </source>
</evidence>